<proteinExistence type="predicted"/>
<dbReference type="EMBL" id="BMVW01000002">
    <property type="protein sequence ID" value="GGY97950.1"/>
    <property type="molecule type" value="Genomic_DNA"/>
</dbReference>
<accession>A0A918UDT6</accession>
<keyword evidence="1" id="KW-0732">Signal</keyword>
<feature type="chain" id="PRO_5037620204" evidence="1">
    <location>
        <begin position="40"/>
        <end position="187"/>
    </location>
</feature>
<organism evidence="2 3">
    <name type="scientific">Streptomyces poonensis</name>
    <dbReference type="NCBI Taxonomy" id="68255"/>
    <lineage>
        <taxon>Bacteria</taxon>
        <taxon>Bacillati</taxon>
        <taxon>Actinomycetota</taxon>
        <taxon>Actinomycetes</taxon>
        <taxon>Kitasatosporales</taxon>
        <taxon>Streptomycetaceae</taxon>
        <taxon>Streptomyces</taxon>
    </lineage>
</organism>
<keyword evidence="3" id="KW-1185">Reference proteome</keyword>
<evidence type="ECO:0000256" key="1">
    <source>
        <dbReference type="SAM" id="SignalP"/>
    </source>
</evidence>
<sequence>MRSMNASRKTHRPNRPARVLAVTAAALGLLAVPTVTASAASASPAADGAALAAGTLRKAVISGPFVIRDDEGLAAGKYCRGDINAVRWTDGMYGPQEWWRAYCGGEIRVELHAFAQVVDDKGTLLFGADALFYEGTNETNTDLDAEVRDLRFQVAAGESVSHTIYLKNKENGGKDYATLELTFTNAS</sequence>
<dbReference type="AlphaFoldDB" id="A0A918UDT6"/>
<feature type="signal peptide" evidence="1">
    <location>
        <begin position="1"/>
        <end position="39"/>
    </location>
</feature>
<reference evidence="2" key="2">
    <citation type="submission" date="2020-09" db="EMBL/GenBank/DDBJ databases">
        <authorList>
            <person name="Sun Q."/>
            <person name="Ohkuma M."/>
        </authorList>
    </citation>
    <scope>NUCLEOTIDE SEQUENCE</scope>
    <source>
        <strain evidence="2">JCM 4815</strain>
    </source>
</reference>
<protein>
    <submittedName>
        <fullName evidence="2">Uncharacterized protein</fullName>
    </submittedName>
</protein>
<name>A0A918UDT6_9ACTN</name>
<evidence type="ECO:0000313" key="2">
    <source>
        <dbReference type="EMBL" id="GGY97950.1"/>
    </source>
</evidence>
<gene>
    <name evidence="2" type="ORF">GCM10010365_15630</name>
</gene>
<evidence type="ECO:0000313" key="3">
    <source>
        <dbReference type="Proteomes" id="UP000622166"/>
    </source>
</evidence>
<reference evidence="2" key="1">
    <citation type="journal article" date="2014" name="Int. J. Syst. Evol. Microbiol.">
        <title>Complete genome sequence of Corynebacterium casei LMG S-19264T (=DSM 44701T), isolated from a smear-ripened cheese.</title>
        <authorList>
            <consortium name="US DOE Joint Genome Institute (JGI-PGF)"/>
            <person name="Walter F."/>
            <person name="Albersmeier A."/>
            <person name="Kalinowski J."/>
            <person name="Ruckert C."/>
        </authorList>
    </citation>
    <scope>NUCLEOTIDE SEQUENCE</scope>
    <source>
        <strain evidence="2">JCM 4815</strain>
    </source>
</reference>
<dbReference type="Proteomes" id="UP000622166">
    <property type="component" value="Unassembled WGS sequence"/>
</dbReference>
<comment type="caution">
    <text evidence="2">The sequence shown here is derived from an EMBL/GenBank/DDBJ whole genome shotgun (WGS) entry which is preliminary data.</text>
</comment>